<gene>
    <name evidence="2" type="ORF">J7S20_09790</name>
</gene>
<accession>A0A8T4II78</accession>
<organism evidence="2 3">
    <name type="scientific">Stakelama marina</name>
    <dbReference type="NCBI Taxonomy" id="2826939"/>
    <lineage>
        <taxon>Bacteria</taxon>
        <taxon>Pseudomonadati</taxon>
        <taxon>Pseudomonadota</taxon>
        <taxon>Alphaproteobacteria</taxon>
        <taxon>Sphingomonadales</taxon>
        <taxon>Sphingomonadaceae</taxon>
        <taxon>Stakelama</taxon>
    </lineage>
</organism>
<evidence type="ECO:0000313" key="2">
    <source>
        <dbReference type="EMBL" id="MBR0552795.1"/>
    </source>
</evidence>
<comment type="caution">
    <text evidence="2">The sequence shown here is derived from an EMBL/GenBank/DDBJ whole genome shotgun (WGS) entry which is preliminary data.</text>
</comment>
<evidence type="ECO:0000313" key="3">
    <source>
        <dbReference type="Proteomes" id="UP000676996"/>
    </source>
</evidence>
<keyword evidence="1" id="KW-0732">Signal</keyword>
<name>A0A8T4II78_9SPHN</name>
<reference evidence="2" key="1">
    <citation type="submission" date="2021-04" db="EMBL/GenBank/DDBJ databases">
        <title>Ouciella asimina sp. nov., isolated from the surface seawater in the hydrothermal field of Okinawa Trough.</title>
        <authorList>
            <person name="Shuang W."/>
        </authorList>
    </citation>
    <scope>NUCLEOTIDE SEQUENCE</scope>
    <source>
        <strain evidence="2">LXI357</strain>
    </source>
</reference>
<feature type="signal peptide" evidence="1">
    <location>
        <begin position="1"/>
        <end position="23"/>
    </location>
</feature>
<protein>
    <submittedName>
        <fullName evidence="2">Uncharacterized protein</fullName>
    </submittedName>
</protein>
<dbReference type="EMBL" id="JAGRQC010000003">
    <property type="protein sequence ID" value="MBR0552795.1"/>
    <property type="molecule type" value="Genomic_DNA"/>
</dbReference>
<dbReference type="RefSeq" id="WP_284054065.1">
    <property type="nucleotide sequence ID" value="NZ_JAGRQC010000003.1"/>
</dbReference>
<evidence type="ECO:0000256" key="1">
    <source>
        <dbReference type="SAM" id="SignalP"/>
    </source>
</evidence>
<dbReference type="AlphaFoldDB" id="A0A8T4II78"/>
<feature type="chain" id="PRO_5035713897" evidence="1">
    <location>
        <begin position="24"/>
        <end position="642"/>
    </location>
</feature>
<sequence length="642" mass="70234">MRKACLAACALAITGLATVPADARTMVAPDAATVPSHYQNFRAAIYIAVNDARALADRATFDRQYARAASQLHFDKVYIEAYRDHNFATDAELERVKSYFREKGVAVAGGVTLAAGGKNGQFGTFDYELPEDRAECERAVRLAAKHFDEVILDDFFFYTSKSDADIAAKGKRSWTQYRLDTMRDVARNLVLKPAKAVNPNVRMIIKYPNWYEHFQGLGYDLDQEAKAFDGIYTGTETRDPTLTDQLLQEYESYEIIRYYDNIRPGANGGGWVDTFSTRFIDRYAEQLWDTLFAKAPEITLFNWHPMSQPEAVDSGDRPWKNATTSFDWDREQSRWAAAHPGTPAGWGRAAGYALETIDPILGALGKPVGIASYKPYQSSGEDFLHNFLGNLGIPVELQPTYPTDAKTVLLTEAAAADSDIVAKIEASLRGGADVIVTSGLVAALHDKGFADLAEWTPTGRIVSVSHFVQGFGAGNGKSLDDDGAEPSSMLIPETRFYTNDSWATIRAVAGKKGYPVLLMNHYSKGTLYMLTVPENQSDLYRLPQAALTQIRSVVGRHSPVVIDAPAGVALFTYDNGAIVVQNYSDTAVDVGIGAEGATRLDAIGGAAALKPQGEMTGMMGDTRPAFATTIPPHSFKAYRIAR</sequence>
<dbReference type="Proteomes" id="UP000676996">
    <property type="component" value="Unassembled WGS sequence"/>
</dbReference>
<keyword evidence="3" id="KW-1185">Reference proteome</keyword>
<proteinExistence type="predicted"/>